<dbReference type="Proteomes" id="UP000675781">
    <property type="component" value="Unassembled WGS sequence"/>
</dbReference>
<evidence type="ECO:0000256" key="4">
    <source>
        <dbReference type="ARBA" id="ARBA00023163"/>
    </source>
</evidence>
<dbReference type="SMART" id="SM01043">
    <property type="entry name" value="BTAD"/>
    <property type="match status" value="1"/>
</dbReference>
<dbReference type="CDD" id="cd15831">
    <property type="entry name" value="BTAD"/>
    <property type="match status" value="1"/>
</dbReference>
<dbReference type="Pfam" id="PF01381">
    <property type="entry name" value="HTH_3"/>
    <property type="match status" value="1"/>
</dbReference>
<sequence>MSSAGPGPLRRLREAAGLSQQEVARRAGMSVRALRYLENGGVTRPQAASVSRLAEALGVPAEELARRFAAAPAARDTRPPGLRVQALGPLAVRRGGDEVPLGSAMRRLLLGLLAVQPGRPVGIEEIIDTLWPADPPPTCRQLVHTYISALRRLLADAGAIRVGADGYRLELGEDGVDVVEFERLSAQGHAAVHARALDSAAQLFAEAWALWRGPLPAGEPRLAQHPAVVRLVRQRAESVLAWADAAFVLARYGEVVKALRSLLDQDPLHERLAAHLVLALAGQGQQAEALAVFERTRDVLDQELGIRPGAELRTAHLRVLRGQLPPTERRVISTFTPPAQLPSDSTAFLGRTRHLATLDALVGPDGVTERVVLLTGMPGAGKTALAVHWGHRMRAQFPDGQLYVDLRGHSREQPVLAVHALAGFLHGLGVAPDQVPGDRQQAAAAYRSRLAGKRVLIVLDNAASAEQVRPLLPSGPGSLAVVTSRHRLGGLVAREAARVLALSPLTADESRRLLTRLLGAERALAEPDAVAETAELCAQLPLALRIAAANLTTRPELRIARFNERLRAGNRLDLLEVADDADTAVRAAFQLSCDELPSAQRRMFRLLALTPGPDIGMDAAAALAGIDPGETERSLRHLADRHLVVERSLDRYTQHDLLRLHARELSWPDAAEDEPVAHDADCGCANAGAHAAFLRLARHQHERLTAVADLLYPYLLHLPEDPSDPRSATVDWDADAARAWLEEERAGLMALIRHLCALGHHRDAWRLTDLLAGHFMLRGVAAEWTEVCEAAYAAARVGGDGHAQAAMQMHTATAFHFGGQTRRAAERFRAAADSAHRVGWTQGEAVALNNLAICLFNAGEPEQAIAAFERALALHRKAGRTAGEAVTLSNLGAAHIDQGRDLAQGERGRAAQRKAIAYLEDGLLLHRAIEDRRNEGETLRALAEAHRDIGDLDVARAQATEALRLARAAGDRRFEASALCLLGTVHARLGQVSDALAYRAQGLEAVAELAEPRLEADGHLSAADTSLVLGLTQDALLHLDNARFLARQIGSGQLERRCDLLTRRIEMAGEAAS</sequence>
<dbReference type="InterPro" id="IPR051677">
    <property type="entry name" value="AfsR-DnrI-RedD_regulator"/>
</dbReference>
<dbReference type="InterPro" id="IPR019734">
    <property type="entry name" value="TPR_rpt"/>
</dbReference>
<dbReference type="InterPro" id="IPR001387">
    <property type="entry name" value="Cro/C1-type_HTH"/>
</dbReference>
<keyword evidence="10" id="KW-1185">Reference proteome</keyword>
<dbReference type="InterPro" id="IPR016032">
    <property type="entry name" value="Sig_transdc_resp-reg_C-effctor"/>
</dbReference>
<dbReference type="SUPFAM" id="SSF52540">
    <property type="entry name" value="P-loop containing nucleoside triphosphate hydrolases"/>
    <property type="match status" value="1"/>
</dbReference>
<organism evidence="9 10">
    <name type="scientific">Actinospica durhamensis</name>
    <dbReference type="NCBI Taxonomy" id="1508375"/>
    <lineage>
        <taxon>Bacteria</taxon>
        <taxon>Bacillati</taxon>
        <taxon>Actinomycetota</taxon>
        <taxon>Actinomycetes</taxon>
        <taxon>Catenulisporales</taxon>
        <taxon>Actinospicaceae</taxon>
        <taxon>Actinospica</taxon>
    </lineage>
</organism>
<comment type="similarity">
    <text evidence="1">Belongs to the AfsR/DnrI/RedD regulatory family.</text>
</comment>
<dbReference type="SUPFAM" id="SSF46894">
    <property type="entry name" value="C-terminal effector domain of the bipartite response regulators"/>
    <property type="match status" value="1"/>
</dbReference>
<evidence type="ECO:0000256" key="3">
    <source>
        <dbReference type="ARBA" id="ARBA00023125"/>
    </source>
</evidence>
<keyword evidence="4" id="KW-0804">Transcription</keyword>
<dbReference type="SMART" id="SM00862">
    <property type="entry name" value="Trans_reg_C"/>
    <property type="match status" value="1"/>
</dbReference>
<keyword evidence="2" id="KW-0805">Transcription regulation</keyword>
<dbReference type="InterPro" id="IPR027417">
    <property type="entry name" value="P-loop_NTPase"/>
</dbReference>
<proteinExistence type="inferred from homology"/>
<dbReference type="InterPro" id="IPR011990">
    <property type="entry name" value="TPR-like_helical_dom_sf"/>
</dbReference>
<dbReference type="Gene3D" id="1.10.10.10">
    <property type="entry name" value="Winged helix-like DNA-binding domain superfamily/Winged helix DNA-binding domain"/>
    <property type="match status" value="1"/>
</dbReference>
<dbReference type="PRINTS" id="PR00364">
    <property type="entry name" value="DISEASERSIST"/>
</dbReference>
<feature type="DNA-binding region" description="OmpR/PhoB-type" evidence="6">
    <location>
        <begin position="74"/>
        <end position="171"/>
    </location>
</feature>
<evidence type="ECO:0000259" key="8">
    <source>
        <dbReference type="PROSITE" id="PS51755"/>
    </source>
</evidence>
<dbReference type="EMBL" id="JAGSOG010000073">
    <property type="protein sequence ID" value="MBR7834855.1"/>
    <property type="molecule type" value="Genomic_DNA"/>
</dbReference>
<feature type="domain" description="OmpR/PhoB-type" evidence="8">
    <location>
        <begin position="74"/>
        <end position="171"/>
    </location>
</feature>
<accession>A0A941IN12</accession>
<dbReference type="Gene3D" id="1.25.40.10">
    <property type="entry name" value="Tetratricopeptide repeat domain"/>
    <property type="match status" value="2"/>
</dbReference>
<dbReference type="PROSITE" id="PS50943">
    <property type="entry name" value="HTH_CROC1"/>
    <property type="match status" value="1"/>
</dbReference>
<evidence type="ECO:0000256" key="2">
    <source>
        <dbReference type="ARBA" id="ARBA00023015"/>
    </source>
</evidence>
<dbReference type="PROSITE" id="PS51755">
    <property type="entry name" value="OMPR_PHOB"/>
    <property type="match status" value="1"/>
</dbReference>
<dbReference type="SUPFAM" id="SSF48452">
    <property type="entry name" value="TPR-like"/>
    <property type="match status" value="3"/>
</dbReference>
<feature type="domain" description="HTH cro/C1-type" evidence="7">
    <location>
        <begin position="9"/>
        <end position="64"/>
    </location>
</feature>
<dbReference type="SMART" id="SM00382">
    <property type="entry name" value="AAA"/>
    <property type="match status" value="1"/>
</dbReference>
<evidence type="ECO:0000256" key="5">
    <source>
        <dbReference type="PROSITE-ProRule" id="PRU00339"/>
    </source>
</evidence>
<keyword evidence="3 6" id="KW-0238">DNA-binding</keyword>
<evidence type="ECO:0000313" key="9">
    <source>
        <dbReference type="EMBL" id="MBR7834855.1"/>
    </source>
</evidence>
<dbReference type="GO" id="GO:0003677">
    <property type="term" value="F:DNA binding"/>
    <property type="evidence" value="ECO:0007669"/>
    <property type="project" value="UniProtKB-UniRule"/>
</dbReference>
<dbReference type="PROSITE" id="PS50005">
    <property type="entry name" value="TPR"/>
    <property type="match status" value="1"/>
</dbReference>
<dbReference type="GO" id="GO:0000160">
    <property type="term" value="P:phosphorelay signal transduction system"/>
    <property type="evidence" value="ECO:0007669"/>
    <property type="project" value="InterPro"/>
</dbReference>
<evidence type="ECO:0000256" key="6">
    <source>
        <dbReference type="PROSITE-ProRule" id="PRU01091"/>
    </source>
</evidence>
<dbReference type="SUPFAM" id="SSF47413">
    <property type="entry name" value="lambda repressor-like DNA-binding domains"/>
    <property type="match status" value="1"/>
</dbReference>
<dbReference type="InterPro" id="IPR003593">
    <property type="entry name" value="AAA+_ATPase"/>
</dbReference>
<name>A0A941IN12_9ACTN</name>
<dbReference type="PANTHER" id="PTHR35807:SF1">
    <property type="entry name" value="TRANSCRIPTIONAL REGULATOR REDD"/>
    <property type="match status" value="1"/>
</dbReference>
<dbReference type="Pfam" id="PF03704">
    <property type="entry name" value="BTAD"/>
    <property type="match status" value="1"/>
</dbReference>
<comment type="caution">
    <text evidence="9">The sequence shown here is derived from an EMBL/GenBank/DDBJ whole genome shotgun (WGS) entry which is preliminary data.</text>
</comment>
<dbReference type="InterPro" id="IPR001867">
    <property type="entry name" value="OmpR/PhoB-type_DNA-bd"/>
</dbReference>
<keyword evidence="5" id="KW-0802">TPR repeat</keyword>
<protein>
    <submittedName>
        <fullName evidence="9">Helix-turn-helix domain-containing protein</fullName>
    </submittedName>
</protein>
<dbReference type="RefSeq" id="WP_212529371.1">
    <property type="nucleotide sequence ID" value="NZ_JAGSOG010000073.1"/>
</dbReference>
<dbReference type="GO" id="GO:0006355">
    <property type="term" value="P:regulation of DNA-templated transcription"/>
    <property type="evidence" value="ECO:0007669"/>
    <property type="project" value="InterPro"/>
</dbReference>
<dbReference type="CDD" id="cd00093">
    <property type="entry name" value="HTH_XRE"/>
    <property type="match status" value="1"/>
</dbReference>
<reference evidence="9" key="1">
    <citation type="submission" date="2021-04" db="EMBL/GenBank/DDBJ databases">
        <title>Genome based classification of Actinospica acidithermotolerans sp. nov., an actinobacterium isolated from an Indonesian hot spring.</title>
        <authorList>
            <person name="Kusuma A.B."/>
            <person name="Putra K.E."/>
            <person name="Nafisah S."/>
            <person name="Loh J."/>
            <person name="Nouioui I."/>
            <person name="Goodfellow M."/>
        </authorList>
    </citation>
    <scope>NUCLEOTIDE SEQUENCE</scope>
    <source>
        <strain evidence="9">CSCA 57</strain>
    </source>
</reference>
<dbReference type="SMART" id="SM00530">
    <property type="entry name" value="HTH_XRE"/>
    <property type="match status" value="1"/>
</dbReference>
<dbReference type="AlphaFoldDB" id="A0A941IN12"/>
<evidence type="ECO:0000313" key="10">
    <source>
        <dbReference type="Proteomes" id="UP000675781"/>
    </source>
</evidence>
<evidence type="ECO:0000259" key="7">
    <source>
        <dbReference type="PROSITE" id="PS50943"/>
    </source>
</evidence>
<dbReference type="PANTHER" id="PTHR35807">
    <property type="entry name" value="TRANSCRIPTIONAL REGULATOR REDD-RELATED"/>
    <property type="match status" value="1"/>
</dbReference>
<dbReference type="Gene3D" id="3.40.50.300">
    <property type="entry name" value="P-loop containing nucleotide triphosphate hydrolases"/>
    <property type="match status" value="1"/>
</dbReference>
<dbReference type="GO" id="GO:0043531">
    <property type="term" value="F:ADP binding"/>
    <property type="evidence" value="ECO:0007669"/>
    <property type="project" value="InterPro"/>
</dbReference>
<dbReference type="Gene3D" id="1.10.260.40">
    <property type="entry name" value="lambda repressor-like DNA-binding domains"/>
    <property type="match status" value="1"/>
</dbReference>
<dbReference type="SMART" id="SM00028">
    <property type="entry name" value="TPR"/>
    <property type="match status" value="3"/>
</dbReference>
<gene>
    <name evidence="9" type="ORF">KDL01_16400</name>
</gene>
<dbReference type="InterPro" id="IPR010982">
    <property type="entry name" value="Lambda_DNA-bd_dom_sf"/>
</dbReference>
<dbReference type="InterPro" id="IPR036388">
    <property type="entry name" value="WH-like_DNA-bd_sf"/>
</dbReference>
<evidence type="ECO:0000256" key="1">
    <source>
        <dbReference type="ARBA" id="ARBA00005820"/>
    </source>
</evidence>
<feature type="repeat" description="TPR" evidence="5">
    <location>
        <begin position="845"/>
        <end position="878"/>
    </location>
</feature>
<dbReference type="Pfam" id="PF13424">
    <property type="entry name" value="TPR_12"/>
    <property type="match status" value="1"/>
</dbReference>
<dbReference type="InterPro" id="IPR005158">
    <property type="entry name" value="BTAD"/>
</dbReference>